<dbReference type="GO" id="GO:0000007">
    <property type="term" value="F:low-affinity zinc ion transmembrane transporter activity"/>
    <property type="evidence" value="ECO:0007669"/>
    <property type="project" value="EnsemblFungi"/>
</dbReference>
<evidence type="ECO:0000256" key="2">
    <source>
        <dbReference type="ARBA" id="ARBA00006939"/>
    </source>
</evidence>
<dbReference type="OrthoDB" id="448280at2759"/>
<keyword evidence="11" id="KW-1185">Reference proteome</keyword>
<feature type="compositionally biased region" description="Acidic residues" evidence="9">
    <location>
        <begin position="189"/>
        <end position="202"/>
    </location>
</feature>
<feature type="transmembrane region" description="Helical" evidence="8">
    <location>
        <begin position="272"/>
        <end position="294"/>
    </location>
</feature>
<evidence type="ECO:0000256" key="1">
    <source>
        <dbReference type="ARBA" id="ARBA00004141"/>
    </source>
</evidence>
<dbReference type="FunCoup" id="G0VCV4">
    <property type="interactions" value="575"/>
</dbReference>
<dbReference type="NCBIfam" id="TIGR00820">
    <property type="entry name" value="zip"/>
    <property type="match status" value="1"/>
</dbReference>
<organism evidence="10 11">
    <name type="scientific">Naumovozyma castellii</name>
    <name type="common">Yeast</name>
    <name type="synonym">Saccharomyces castellii</name>
    <dbReference type="NCBI Taxonomy" id="27288"/>
    <lineage>
        <taxon>Eukaryota</taxon>
        <taxon>Fungi</taxon>
        <taxon>Dikarya</taxon>
        <taxon>Ascomycota</taxon>
        <taxon>Saccharomycotina</taxon>
        <taxon>Saccharomycetes</taxon>
        <taxon>Saccharomycetales</taxon>
        <taxon>Saccharomycetaceae</taxon>
        <taxon>Naumovozyma</taxon>
    </lineage>
</organism>
<evidence type="ECO:0000256" key="9">
    <source>
        <dbReference type="SAM" id="MobiDB-lite"/>
    </source>
</evidence>
<evidence type="ECO:0000256" key="5">
    <source>
        <dbReference type="ARBA" id="ARBA00022989"/>
    </source>
</evidence>
<feature type="transmembrane region" description="Helical" evidence="8">
    <location>
        <begin position="58"/>
        <end position="79"/>
    </location>
</feature>
<keyword evidence="5 8" id="KW-1133">Transmembrane helix</keyword>
<dbReference type="GO" id="GO:0071578">
    <property type="term" value="P:zinc ion import across plasma membrane"/>
    <property type="evidence" value="ECO:0007669"/>
    <property type="project" value="EnsemblFungi"/>
</dbReference>
<dbReference type="HOGENOM" id="CLU_027089_0_2_1"/>
<feature type="transmembrane region" description="Helical" evidence="8">
    <location>
        <begin position="409"/>
        <end position="428"/>
    </location>
</feature>
<reference evidence="10 11" key="1">
    <citation type="journal article" date="2011" name="Proc. Natl. Acad. Sci. U.S.A.">
        <title>Evolutionary erosion of yeast sex chromosomes by mating-type switching accidents.</title>
        <authorList>
            <person name="Gordon J.L."/>
            <person name="Armisen D."/>
            <person name="Proux-Wera E."/>
            <person name="Oheigeartaigh S.S."/>
            <person name="Byrne K.P."/>
            <person name="Wolfe K.H."/>
        </authorList>
    </citation>
    <scope>NUCLEOTIDE SEQUENCE [LARGE SCALE GENOMIC DNA]</scope>
    <source>
        <strain evidence="11">ATCC 76901 / BCRC 22586 / CBS 4309 / NBRC 1992 / NRRL Y-12630</strain>
    </source>
</reference>
<protein>
    <submittedName>
        <fullName evidence="10">Uncharacterized protein</fullName>
    </submittedName>
</protein>
<comment type="subcellular location">
    <subcellularLocation>
        <location evidence="1 8">Membrane</location>
        <topology evidence="1 8">Multi-pass membrane protein</topology>
    </subcellularLocation>
</comment>
<keyword evidence="4 8" id="KW-0812">Transmembrane</keyword>
<dbReference type="OMA" id="HHHGHFN"/>
<feature type="transmembrane region" description="Helical" evidence="8">
    <location>
        <begin position="333"/>
        <end position="354"/>
    </location>
</feature>
<feature type="transmembrane region" description="Helical" evidence="8">
    <location>
        <begin position="27"/>
        <end position="46"/>
    </location>
</feature>
<feature type="region of interest" description="Disordered" evidence="9">
    <location>
        <begin position="163"/>
        <end position="221"/>
    </location>
</feature>
<keyword evidence="3 8" id="KW-0813">Transport</keyword>
<gene>
    <name evidence="10" type="primary">NCAS0C03250</name>
    <name evidence="10" type="ordered locus">NCAS_0C03250</name>
</gene>
<proteinExistence type="inferred from homology"/>
<evidence type="ECO:0000313" key="10">
    <source>
        <dbReference type="EMBL" id="CCC69315.1"/>
    </source>
</evidence>
<evidence type="ECO:0000313" key="11">
    <source>
        <dbReference type="Proteomes" id="UP000001640"/>
    </source>
</evidence>
<feature type="transmembrane region" description="Helical" evidence="8">
    <location>
        <begin position="366"/>
        <end position="388"/>
    </location>
</feature>
<dbReference type="Proteomes" id="UP000001640">
    <property type="component" value="Chromosome 3"/>
</dbReference>
<evidence type="ECO:0000256" key="4">
    <source>
        <dbReference type="ARBA" id="ARBA00022692"/>
    </source>
</evidence>
<dbReference type="AlphaFoldDB" id="G0VCV4"/>
<accession>G0VCV4</accession>
<comment type="similarity">
    <text evidence="2 8">Belongs to the ZIP transporter (TC 2.A.5) family.</text>
</comment>
<evidence type="ECO:0000256" key="8">
    <source>
        <dbReference type="RuleBase" id="RU362088"/>
    </source>
</evidence>
<dbReference type="eggNOG" id="KOG1558">
    <property type="taxonomic scope" value="Eukaryota"/>
</dbReference>
<evidence type="ECO:0000256" key="3">
    <source>
        <dbReference type="ARBA" id="ARBA00022448"/>
    </source>
</evidence>
<dbReference type="InterPro" id="IPR003689">
    <property type="entry name" value="ZIP"/>
</dbReference>
<evidence type="ECO:0000256" key="7">
    <source>
        <dbReference type="ARBA" id="ARBA00023136"/>
    </source>
</evidence>
<dbReference type="PANTHER" id="PTHR11040">
    <property type="entry name" value="ZINC/IRON TRANSPORTER"/>
    <property type="match status" value="1"/>
</dbReference>
<reference key="2">
    <citation type="submission" date="2011-08" db="EMBL/GenBank/DDBJ databases">
        <title>Genome sequence of Naumovozyma castellii.</title>
        <authorList>
            <person name="Gordon J.L."/>
            <person name="Armisen D."/>
            <person name="Proux-Wera E."/>
            <person name="OhEigeartaigh S.S."/>
            <person name="Byrne K.P."/>
            <person name="Wolfe K.H."/>
        </authorList>
    </citation>
    <scope>NUCLEOTIDE SEQUENCE</scope>
    <source>
        <strain>Type strain:CBS 4309</strain>
    </source>
</reference>
<dbReference type="RefSeq" id="XP_003675680.1">
    <property type="nucleotide sequence ID" value="XM_003675632.1"/>
</dbReference>
<dbReference type="GO" id="GO:0005886">
    <property type="term" value="C:plasma membrane"/>
    <property type="evidence" value="ECO:0007669"/>
    <property type="project" value="EnsemblFungi"/>
</dbReference>
<feature type="transmembrane region" description="Helical" evidence="8">
    <location>
        <begin position="99"/>
        <end position="119"/>
    </location>
</feature>
<keyword evidence="7 8" id="KW-0472">Membrane</keyword>
<dbReference type="KEGG" id="ncs:NCAS_0C03250"/>
<keyword evidence="6 8" id="KW-0406">Ion transport</keyword>
<dbReference type="STRING" id="1064592.G0VCV4"/>
<dbReference type="PANTHER" id="PTHR11040:SF69">
    <property type="entry name" value="ZINC-REGULATED TRANSPORTER 2"/>
    <property type="match status" value="1"/>
</dbReference>
<dbReference type="InterPro" id="IPR004698">
    <property type="entry name" value="Zn/Fe_permease_fun/pln"/>
</dbReference>
<dbReference type="EMBL" id="HE576754">
    <property type="protein sequence ID" value="CCC69315.1"/>
    <property type="molecule type" value="Genomic_DNA"/>
</dbReference>
<dbReference type="Pfam" id="PF02535">
    <property type="entry name" value="Zip"/>
    <property type="match status" value="1"/>
</dbReference>
<name>G0VCV4_NAUCA</name>
<comment type="caution">
    <text evidence="8">Lacks conserved residue(s) required for the propagation of feature annotation.</text>
</comment>
<evidence type="ECO:0000256" key="6">
    <source>
        <dbReference type="ARBA" id="ARBA00023065"/>
    </source>
</evidence>
<dbReference type="GeneID" id="96902897"/>
<feature type="compositionally biased region" description="Polar residues" evidence="9">
    <location>
        <begin position="205"/>
        <end position="216"/>
    </location>
</feature>
<sequence length="429" mass="47475">MIDIILARDVDTCEVSNTYNGHAGLRILAIFIILISSGLGVFFPIMASRYSFIHLPEWCFFLAKFFGSGVIVATAFIHLLDPAAEALGNSCLGGTFTEYPWAFGICLMSLFMLFLMEIVTHYYVAKSFGDHDHDGGHSNHHEDDITSFEADGFTDLERQNGIVRSTDHNNNSNNNNVLPMKKNQVDEKSIDEDDDGDDEDKEQDPASNDLASSSRINNNDNLVNTNTNISRFVSSVPGKDHFGHDDVHQDSSQIGTPVEEENKEQYLNQMMAVFILEFGIIFHSVFVGLSLSVSGEEFETLFIVLIFHQMFEGLGLGTRVAETNWPKSKRYTPWLMGLAFTITSPIAVAIGIGVRKSWIPGSRNALIANGVFDSISSGILIYTGLVELMAHEFLYSNQFKGPGGLKKMLTAYFIMCMGAGLMALLGKWA</sequence>
<dbReference type="InParanoid" id="G0VCV4"/>